<dbReference type="InterPro" id="IPR000515">
    <property type="entry name" value="MetI-like"/>
</dbReference>
<dbReference type="Pfam" id="PF00528">
    <property type="entry name" value="BPD_transp_1"/>
    <property type="match status" value="1"/>
</dbReference>
<keyword evidence="5 7" id="KW-1133">Transmembrane helix</keyword>
<dbReference type="InterPro" id="IPR025966">
    <property type="entry name" value="OppC_N"/>
</dbReference>
<feature type="transmembrane region" description="Helical" evidence="7">
    <location>
        <begin position="154"/>
        <end position="180"/>
    </location>
</feature>
<evidence type="ECO:0000256" key="1">
    <source>
        <dbReference type="ARBA" id="ARBA00004651"/>
    </source>
</evidence>
<evidence type="ECO:0000256" key="3">
    <source>
        <dbReference type="ARBA" id="ARBA00022475"/>
    </source>
</evidence>
<dbReference type="InterPro" id="IPR050366">
    <property type="entry name" value="BP-dependent_transpt_permease"/>
</dbReference>
<keyword evidence="4 7" id="KW-0812">Transmembrane</keyword>
<evidence type="ECO:0000256" key="4">
    <source>
        <dbReference type="ARBA" id="ARBA00022692"/>
    </source>
</evidence>
<evidence type="ECO:0000259" key="8">
    <source>
        <dbReference type="PROSITE" id="PS50928"/>
    </source>
</evidence>
<organism evidence="9">
    <name type="scientific">Streptomyces sp. NBC_00093</name>
    <dbReference type="NCBI Taxonomy" id="2975649"/>
    <lineage>
        <taxon>Bacteria</taxon>
        <taxon>Bacillati</taxon>
        <taxon>Actinomycetota</taxon>
        <taxon>Actinomycetes</taxon>
        <taxon>Kitasatosporales</taxon>
        <taxon>Streptomycetaceae</taxon>
        <taxon>Streptomyces</taxon>
    </lineage>
</organism>
<protein>
    <submittedName>
        <fullName evidence="9">ABC transporter permease</fullName>
    </submittedName>
</protein>
<dbReference type="PROSITE" id="PS50928">
    <property type="entry name" value="ABC_TM1"/>
    <property type="match status" value="1"/>
</dbReference>
<dbReference type="AlphaFoldDB" id="A0AAU2AB65"/>
<dbReference type="InterPro" id="IPR035906">
    <property type="entry name" value="MetI-like_sf"/>
</dbReference>
<feature type="transmembrane region" description="Helical" evidence="7">
    <location>
        <begin position="274"/>
        <end position="293"/>
    </location>
</feature>
<dbReference type="SUPFAM" id="SSF161098">
    <property type="entry name" value="MetI-like"/>
    <property type="match status" value="1"/>
</dbReference>
<dbReference type="GO" id="GO:0005886">
    <property type="term" value="C:plasma membrane"/>
    <property type="evidence" value="ECO:0007669"/>
    <property type="project" value="UniProtKB-SubCell"/>
</dbReference>
<dbReference type="Pfam" id="PF12911">
    <property type="entry name" value="OppC_N"/>
    <property type="match status" value="1"/>
</dbReference>
<sequence>MSESPVLSDASADRKESAAEAVDAVDTVEESALRLRWRRFRPGVGVTVGLGILVVLFAMAYVAPLIRPFSANEVAGAPFAAPDGTHWLGTDDLGRDYFVRLCVAGRTSLSIALAGSVLALVAGSVVGFAAGVGGRWLDTVLMGGVDLMLSFPSLLLGLAAVTVFSPSTTTLIAVLSFVSLPHFARIVRARCLEVRELEFVLSARISGVRSSMIVLKHLLPNVLPLMMVQLANSAAIVILLESALSYLGLGVQPPTPSWGRMIAEAQNYLTNSPWLVLGAGGALLLSSVGWGLIGEGFAVSRRSVV</sequence>
<dbReference type="EMBL" id="CP108222">
    <property type="protein sequence ID" value="WTT21959.1"/>
    <property type="molecule type" value="Genomic_DNA"/>
</dbReference>
<feature type="transmembrane region" description="Helical" evidence="7">
    <location>
        <begin position="43"/>
        <end position="63"/>
    </location>
</feature>
<keyword evidence="6 7" id="KW-0472">Membrane</keyword>
<dbReference type="PANTHER" id="PTHR43386:SF1">
    <property type="entry name" value="D,D-DIPEPTIDE TRANSPORT SYSTEM PERMEASE PROTEIN DDPC-RELATED"/>
    <property type="match status" value="1"/>
</dbReference>
<gene>
    <name evidence="9" type="ORF">OHA22_43720</name>
</gene>
<accession>A0AAU2AB65</accession>
<proteinExistence type="inferred from homology"/>
<evidence type="ECO:0000256" key="7">
    <source>
        <dbReference type="RuleBase" id="RU363032"/>
    </source>
</evidence>
<evidence type="ECO:0000256" key="2">
    <source>
        <dbReference type="ARBA" id="ARBA00022448"/>
    </source>
</evidence>
<feature type="domain" description="ABC transmembrane type-1" evidence="8">
    <location>
        <begin position="105"/>
        <end position="294"/>
    </location>
</feature>
<evidence type="ECO:0000313" key="9">
    <source>
        <dbReference type="EMBL" id="WTT21959.1"/>
    </source>
</evidence>
<keyword evidence="2 7" id="KW-0813">Transport</keyword>
<comment type="subcellular location">
    <subcellularLocation>
        <location evidence="1 7">Cell membrane</location>
        <topology evidence="1 7">Multi-pass membrane protein</topology>
    </subcellularLocation>
</comment>
<evidence type="ECO:0000256" key="6">
    <source>
        <dbReference type="ARBA" id="ARBA00023136"/>
    </source>
</evidence>
<dbReference type="GO" id="GO:0055085">
    <property type="term" value="P:transmembrane transport"/>
    <property type="evidence" value="ECO:0007669"/>
    <property type="project" value="InterPro"/>
</dbReference>
<dbReference type="CDD" id="cd06261">
    <property type="entry name" value="TM_PBP2"/>
    <property type="match status" value="1"/>
</dbReference>
<dbReference type="PANTHER" id="PTHR43386">
    <property type="entry name" value="OLIGOPEPTIDE TRANSPORT SYSTEM PERMEASE PROTEIN APPC"/>
    <property type="match status" value="1"/>
</dbReference>
<evidence type="ECO:0000256" key="5">
    <source>
        <dbReference type="ARBA" id="ARBA00022989"/>
    </source>
</evidence>
<name>A0AAU2AB65_9ACTN</name>
<dbReference type="Gene3D" id="1.10.3720.10">
    <property type="entry name" value="MetI-like"/>
    <property type="match status" value="1"/>
</dbReference>
<comment type="similarity">
    <text evidence="7">Belongs to the binding-protein-dependent transport system permease family.</text>
</comment>
<reference evidence="9" key="1">
    <citation type="submission" date="2022-10" db="EMBL/GenBank/DDBJ databases">
        <title>The complete genomes of actinobacterial strains from the NBC collection.</title>
        <authorList>
            <person name="Joergensen T.S."/>
            <person name="Alvarez Arevalo M."/>
            <person name="Sterndorff E.B."/>
            <person name="Faurdal D."/>
            <person name="Vuksanovic O."/>
            <person name="Mourched A.-S."/>
            <person name="Charusanti P."/>
            <person name="Shaw S."/>
            <person name="Blin K."/>
            <person name="Weber T."/>
        </authorList>
    </citation>
    <scope>NUCLEOTIDE SEQUENCE</scope>
    <source>
        <strain evidence="9">NBC_00093</strain>
    </source>
</reference>
<feature type="transmembrane region" description="Helical" evidence="7">
    <location>
        <begin position="218"/>
        <end position="240"/>
    </location>
</feature>
<feature type="transmembrane region" description="Helical" evidence="7">
    <location>
        <begin position="109"/>
        <end position="134"/>
    </location>
</feature>
<keyword evidence="3" id="KW-1003">Cell membrane</keyword>